<proteinExistence type="predicted"/>
<accession>A0A6A6E1A0</accession>
<evidence type="ECO:0000313" key="1">
    <source>
        <dbReference type="EMBL" id="KAF2185727.1"/>
    </source>
</evidence>
<reference evidence="1" key="1">
    <citation type="journal article" date="2020" name="Stud. Mycol.">
        <title>101 Dothideomycetes genomes: a test case for predicting lifestyles and emergence of pathogens.</title>
        <authorList>
            <person name="Haridas S."/>
            <person name="Albert R."/>
            <person name="Binder M."/>
            <person name="Bloem J."/>
            <person name="Labutti K."/>
            <person name="Salamov A."/>
            <person name="Andreopoulos B."/>
            <person name="Baker S."/>
            <person name="Barry K."/>
            <person name="Bills G."/>
            <person name="Bluhm B."/>
            <person name="Cannon C."/>
            <person name="Castanera R."/>
            <person name="Culley D."/>
            <person name="Daum C."/>
            <person name="Ezra D."/>
            <person name="Gonzalez J."/>
            <person name="Henrissat B."/>
            <person name="Kuo A."/>
            <person name="Liang C."/>
            <person name="Lipzen A."/>
            <person name="Lutzoni F."/>
            <person name="Magnuson J."/>
            <person name="Mondo S."/>
            <person name="Nolan M."/>
            <person name="Ohm R."/>
            <person name="Pangilinan J."/>
            <person name="Park H.-J."/>
            <person name="Ramirez L."/>
            <person name="Alfaro M."/>
            <person name="Sun H."/>
            <person name="Tritt A."/>
            <person name="Yoshinaga Y."/>
            <person name="Zwiers L.-H."/>
            <person name="Turgeon B."/>
            <person name="Goodwin S."/>
            <person name="Spatafora J."/>
            <person name="Crous P."/>
            <person name="Grigoriev I."/>
        </authorList>
    </citation>
    <scope>NUCLEOTIDE SEQUENCE</scope>
    <source>
        <strain evidence="1">CBS 207.26</strain>
    </source>
</reference>
<gene>
    <name evidence="1" type="ORF">K469DRAFT_505891</name>
</gene>
<dbReference type="AlphaFoldDB" id="A0A6A6E1A0"/>
<dbReference type="SUPFAM" id="SSF55486">
    <property type="entry name" value="Metalloproteases ('zincins'), catalytic domain"/>
    <property type="match status" value="1"/>
</dbReference>
<dbReference type="Proteomes" id="UP000800200">
    <property type="component" value="Unassembled WGS sequence"/>
</dbReference>
<feature type="non-terminal residue" evidence="1">
    <location>
        <position position="1"/>
    </location>
</feature>
<protein>
    <submittedName>
        <fullName evidence="1">Uncharacterized protein</fullName>
    </submittedName>
</protein>
<evidence type="ECO:0000313" key="2">
    <source>
        <dbReference type="Proteomes" id="UP000800200"/>
    </source>
</evidence>
<dbReference type="OrthoDB" id="406838at2759"/>
<feature type="non-terminal residue" evidence="1">
    <location>
        <position position="415"/>
    </location>
</feature>
<sequence>FISFLSLSSAYAIPSAILPLNLHSRQAPKLRAGSWLVTYKPSISSSTTYDGYFRVSSNSSSLFVSGDLYTRTTQPNPTDGIPILPRKSYWTFVRTTKLTPGSNGGFSLGLEYFCFENFTDSNNYTKWGPEPVDGGYSVDLSSASAPTGYPDPTNYFEGDVKFAGNSSVAGRLTMGWVNDYFHKFTLEIGSVRGLARPDMDSSRKYTWKSVFNDAGYDIIVEQGKNDIPEPSNPDLPTGMWTNEQEHSTMLQYRKPVDFDKEWRYFLLIVRLLQGVERGAMIDGGYDYNNLPREGTAVANDWIVGTKWDGSNETRVDWGPKKGEKFVNLHDAWFRACLHEVGHFFNLDHPTNFEQGIMTDSVSYAFAGNDGTTPEQFPDHIKEDSFKFTDYQKFLMAHLSDVHTRPGLTMFGAAAQ</sequence>
<dbReference type="EMBL" id="ML994632">
    <property type="protein sequence ID" value="KAF2185727.1"/>
    <property type="molecule type" value="Genomic_DNA"/>
</dbReference>
<keyword evidence="2" id="KW-1185">Reference proteome</keyword>
<name>A0A6A6E1A0_9PEZI</name>
<organism evidence="1 2">
    <name type="scientific">Zopfia rhizophila CBS 207.26</name>
    <dbReference type="NCBI Taxonomy" id="1314779"/>
    <lineage>
        <taxon>Eukaryota</taxon>
        <taxon>Fungi</taxon>
        <taxon>Dikarya</taxon>
        <taxon>Ascomycota</taxon>
        <taxon>Pezizomycotina</taxon>
        <taxon>Dothideomycetes</taxon>
        <taxon>Dothideomycetes incertae sedis</taxon>
        <taxon>Zopfiaceae</taxon>
        <taxon>Zopfia</taxon>
    </lineage>
</organism>